<evidence type="ECO:0000259" key="2">
    <source>
        <dbReference type="Pfam" id="PF13505"/>
    </source>
</evidence>
<name>H1DJ79_9BACT</name>
<reference evidence="3 4" key="1">
    <citation type="submission" date="2012-01" db="EMBL/GenBank/DDBJ databases">
        <title>The Genome Sequence of Odoribacter laneus YIT 12061.</title>
        <authorList>
            <consortium name="The Broad Institute Genome Sequencing Platform"/>
            <person name="Earl A."/>
            <person name="Ward D."/>
            <person name="Feldgarden M."/>
            <person name="Gevers D."/>
            <person name="Morotomi M."/>
            <person name="Young S.K."/>
            <person name="Zeng Q."/>
            <person name="Gargeya S."/>
            <person name="Fitzgerald M."/>
            <person name="Haas B."/>
            <person name="Abouelleil A."/>
            <person name="Alvarado L."/>
            <person name="Arachchi H.M."/>
            <person name="Berlin A."/>
            <person name="Chapman S.B."/>
            <person name="Gearin G."/>
            <person name="Goldberg J."/>
            <person name="Griggs A."/>
            <person name="Gujja S."/>
            <person name="Hansen M."/>
            <person name="Heiman D."/>
            <person name="Howarth C."/>
            <person name="Larimer J."/>
            <person name="Lui A."/>
            <person name="MacDonald P.J.P."/>
            <person name="McCowen C."/>
            <person name="Montmayeur A."/>
            <person name="Murphy C."/>
            <person name="Neiman D."/>
            <person name="Pearson M."/>
            <person name="Priest M."/>
            <person name="Roberts A."/>
            <person name="Saif S."/>
            <person name="Shea T."/>
            <person name="Sisk P."/>
            <person name="Stolte C."/>
            <person name="Sykes S."/>
            <person name="Wortman J."/>
            <person name="Nusbaum C."/>
            <person name="Birren B."/>
        </authorList>
    </citation>
    <scope>NUCLEOTIDE SEQUENCE [LARGE SCALE GENOMIC DNA]</scope>
    <source>
        <strain evidence="3 4">YIT 12061</strain>
    </source>
</reference>
<dbReference type="RefSeq" id="WP_009137098.1">
    <property type="nucleotide sequence ID" value="NZ_JH594596.1"/>
</dbReference>
<keyword evidence="4" id="KW-1185">Reference proteome</keyword>
<gene>
    <name evidence="3" type="ORF">HMPREF9449_01951</name>
</gene>
<evidence type="ECO:0000256" key="1">
    <source>
        <dbReference type="ARBA" id="ARBA00022729"/>
    </source>
</evidence>
<keyword evidence="1" id="KW-0732">Signal</keyword>
<dbReference type="InterPro" id="IPR011250">
    <property type="entry name" value="OMP/PagP_B-barrel"/>
</dbReference>
<dbReference type="SUPFAM" id="SSF56925">
    <property type="entry name" value="OMPA-like"/>
    <property type="match status" value="1"/>
</dbReference>
<sequence>MKKILVIAILLFGLSPLLKAQMLNLNYQISVPLGDIKDFTDKGSFRGADLEYHQFLGDYFSIGGAIGWNVFYHNLDHHTNDFRFQGNNNIYTITGNQYRYINTVPLMAIGRYYFTDNTTSVRPFVGLGVGTRWTEKRLEVGQYSSTISRWQFSFAPEIGMYVPLSDQIALNFGARYSYGTRAAHGRVPEFQSFTFNIGLILMGAQ</sequence>
<dbReference type="Pfam" id="PF13505">
    <property type="entry name" value="OMP_b-brl"/>
    <property type="match status" value="1"/>
</dbReference>
<dbReference type="STRING" id="742817.HMPREF9449_01951"/>
<dbReference type="InterPro" id="IPR027385">
    <property type="entry name" value="Beta-barrel_OMP"/>
</dbReference>
<comment type="caution">
    <text evidence="3">The sequence shown here is derived from an EMBL/GenBank/DDBJ whole genome shotgun (WGS) entry which is preliminary data.</text>
</comment>
<organism evidence="3 4">
    <name type="scientific">Odoribacter laneus YIT 12061</name>
    <dbReference type="NCBI Taxonomy" id="742817"/>
    <lineage>
        <taxon>Bacteria</taxon>
        <taxon>Pseudomonadati</taxon>
        <taxon>Bacteroidota</taxon>
        <taxon>Bacteroidia</taxon>
        <taxon>Bacteroidales</taxon>
        <taxon>Odoribacteraceae</taxon>
        <taxon>Odoribacter</taxon>
    </lineage>
</organism>
<feature type="domain" description="Outer membrane protein beta-barrel" evidence="2">
    <location>
        <begin position="25"/>
        <end position="198"/>
    </location>
</feature>
<proteinExistence type="predicted"/>
<dbReference type="EMBL" id="ADMC01000025">
    <property type="protein sequence ID" value="EHP46334.1"/>
    <property type="molecule type" value="Genomic_DNA"/>
</dbReference>
<evidence type="ECO:0000313" key="4">
    <source>
        <dbReference type="Proteomes" id="UP000004892"/>
    </source>
</evidence>
<dbReference type="HOGENOM" id="CLU_113281_0_0_10"/>
<dbReference type="PATRIC" id="fig|742817.3.peg.2077"/>
<accession>H1DJ79</accession>
<dbReference type="AlphaFoldDB" id="H1DJ79"/>
<evidence type="ECO:0000313" key="3">
    <source>
        <dbReference type="EMBL" id="EHP46334.1"/>
    </source>
</evidence>
<dbReference type="Gene3D" id="2.40.160.20">
    <property type="match status" value="1"/>
</dbReference>
<dbReference type="GeneID" id="98069507"/>
<dbReference type="eggNOG" id="COG3637">
    <property type="taxonomic scope" value="Bacteria"/>
</dbReference>
<protein>
    <recommendedName>
        <fullName evidence="2">Outer membrane protein beta-barrel domain-containing protein</fullName>
    </recommendedName>
</protein>
<dbReference type="Proteomes" id="UP000004892">
    <property type="component" value="Unassembled WGS sequence"/>
</dbReference>